<dbReference type="PROSITE" id="PS50255">
    <property type="entry name" value="CYTOCHROME_B5_2"/>
    <property type="match status" value="1"/>
</dbReference>
<sequence length="487" mass="55401">MPPCAPDGGATKAGERMVADVARGSTRKDSKLKTITHEELLRHNKPDDNWICIDDKVYDVSKWAASHPGGEHLMHNAAGTDASAVFHAFHTKHGSGDRAHNILKYLPHVANMEQRTKSKLETAFHELRERLDSDGLYDTDFRYYHLMALWLASLLLSTVYLVLTAETKLGAIGAAFVFGLFLQQCAFVGHDTAHNGITHDRKTDMLIGIVVGPLLTGVSTAWWKRSHNAHHVVTNSVTHDPDIQHMPIIAISPEFWSKGGVWSLYHKKWFAFDWAAKALISYQHYLFYPVMAFARWNLYVQGFILLFDPSIKTEWTSLELGSLAFFWTWLSLLTSCLPTLQMQLLFLVVSHMFAGILHVQITLSHFSMPVYHGATYDAPKGEEFLRQQCATSMDVDTQWWNDWFHGGLQFQVAHHIFPRVPRHNLKRVQTMLQGLCHEHGVEYKCVGWLEGNREIYKTLHSAAMKARESPTVEFTESEMWKAMCAEG</sequence>
<dbReference type="Pfam" id="PF00487">
    <property type="entry name" value="FA_desaturase"/>
    <property type="match status" value="1"/>
</dbReference>
<keyword evidence="5 12" id="KW-0812">Transmembrane</keyword>
<evidence type="ECO:0000256" key="5">
    <source>
        <dbReference type="ARBA" id="ARBA00022692"/>
    </source>
</evidence>
<evidence type="ECO:0000256" key="6">
    <source>
        <dbReference type="ARBA" id="ARBA00022723"/>
    </source>
</evidence>
<evidence type="ECO:0000256" key="9">
    <source>
        <dbReference type="ARBA" id="ARBA00023004"/>
    </source>
</evidence>
<dbReference type="SMART" id="SM01117">
    <property type="entry name" value="Cyt-b5"/>
    <property type="match status" value="1"/>
</dbReference>
<keyword evidence="9" id="KW-0408">Iron</keyword>
<keyword evidence="8" id="KW-0560">Oxidoreductase</keyword>
<dbReference type="GO" id="GO:0016020">
    <property type="term" value="C:membrane"/>
    <property type="evidence" value="ECO:0007669"/>
    <property type="project" value="UniProtKB-SubCell"/>
</dbReference>
<feature type="transmembrane region" description="Helical" evidence="12">
    <location>
        <begin position="143"/>
        <end position="163"/>
    </location>
</feature>
<name>A0A7S0W2B0_9CRYP</name>
<keyword evidence="6" id="KW-0479">Metal-binding</keyword>
<dbReference type="GO" id="GO:0016717">
    <property type="term" value="F:oxidoreductase activity, acting on paired donors, with oxidation of a pair of donors resulting in the reduction of molecular oxygen to two molecules of water"/>
    <property type="evidence" value="ECO:0007669"/>
    <property type="project" value="TreeGrafter"/>
</dbReference>
<evidence type="ECO:0000256" key="1">
    <source>
        <dbReference type="ARBA" id="ARBA00004141"/>
    </source>
</evidence>
<keyword evidence="11 12" id="KW-0472">Membrane</keyword>
<keyword evidence="4" id="KW-0349">Heme</keyword>
<dbReference type="AlphaFoldDB" id="A0A7S0W2B0"/>
<dbReference type="InterPro" id="IPR036400">
    <property type="entry name" value="Cyt_B5-like_heme/steroid_sf"/>
</dbReference>
<proteinExistence type="inferred from homology"/>
<evidence type="ECO:0000256" key="7">
    <source>
        <dbReference type="ARBA" id="ARBA00022989"/>
    </source>
</evidence>
<evidence type="ECO:0000256" key="8">
    <source>
        <dbReference type="ARBA" id="ARBA00023002"/>
    </source>
</evidence>
<keyword evidence="7 12" id="KW-1133">Transmembrane helix</keyword>
<evidence type="ECO:0000256" key="4">
    <source>
        <dbReference type="ARBA" id="ARBA00022617"/>
    </source>
</evidence>
<keyword evidence="10" id="KW-0443">Lipid metabolism</keyword>
<feature type="transmembrane region" description="Helical" evidence="12">
    <location>
        <begin position="169"/>
        <end position="193"/>
    </location>
</feature>
<dbReference type="CDD" id="cd03506">
    <property type="entry name" value="Delta6-FADS-like"/>
    <property type="match status" value="1"/>
</dbReference>
<dbReference type="InterPro" id="IPR001199">
    <property type="entry name" value="Cyt_B5-like_heme/steroid-bd"/>
</dbReference>
<dbReference type="EMBL" id="HBFN01021122">
    <property type="protein sequence ID" value="CAD8798648.1"/>
    <property type="molecule type" value="Transcribed_RNA"/>
</dbReference>
<dbReference type="SUPFAM" id="SSF55856">
    <property type="entry name" value="Cytochrome b5-like heme/steroid binding domain"/>
    <property type="match status" value="1"/>
</dbReference>
<gene>
    <name evidence="14" type="ORF">HTEP1355_LOCUS12289</name>
</gene>
<dbReference type="PANTHER" id="PTHR19353">
    <property type="entry name" value="FATTY ACID DESATURASE 2"/>
    <property type="match status" value="1"/>
</dbReference>
<dbReference type="Gene3D" id="3.10.120.10">
    <property type="entry name" value="Cytochrome b5-like heme/steroid binding domain"/>
    <property type="match status" value="1"/>
</dbReference>
<dbReference type="GO" id="GO:0046872">
    <property type="term" value="F:metal ion binding"/>
    <property type="evidence" value="ECO:0007669"/>
    <property type="project" value="UniProtKB-KW"/>
</dbReference>
<evidence type="ECO:0000256" key="12">
    <source>
        <dbReference type="SAM" id="Phobius"/>
    </source>
</evidence>
<organism evidence="14">
    <name type="scientific">Hemiselmis tepida</name>
    <dbReference type="NCBI Taxonomy" id="464990"/>
    <lineage>
        <taxon>Eukaryota</taxon>
        <taxon>Cryptophyceae</taxon>
        <taxon>Cryptomonadales</taxon>
        <taxon>Hemiselmidaceae</taxon>
        <taxon>Hemiselmis</taxon>
    </lineage>
</organism>
<comment type="pathway">
    <text evidence="2">Lipid metabolism.</text>
</comment>
<feature type="transmembrane region" description="Helical" evidence="12">
    <location>
        <begin position="285"/>
        <end position="306"/>
    </location>
</feature>
<evidence type="ECO:0000256" key="11">
    <source>
        <dbReference type="ARBA" id="ARBA00023136"/>
    </source>
</evidence>
<feature type="domain" description="Cytochrome b5 heme-binding" evidence="13">
    <location>
        <begin position="32"/>
        <end position="113"/>
    </location>
</feature>
<dbReference type="Pfam" id="PF00173">
    <property type="entry name" value="Cyt-b5"/>
    <property type="match status" value="1"/>
</dbReference>
<reference evidence="14" key="1">
    <citation type="submission" date="2021-01" db="EMBL/GenBank/DDBJ databases">
        <authorList>
            <person name="Corre E."/>
            <person name="Pelletier E."/>
            <person name="Niang G."/>
            <person name="Scheremetjew M."/>
            <person name="Finn R."/>
            <person name="Kale V."/>
            <person name="Holt S."/>
            <person name="Cochrane G."/>
            <person name="Meng A."/>
            <person name="Brown T."/>
            <person name="Cohen L."/>
        </authorList>
    </citation>
    <scope>NUCLEOTIDE SEQUENCE</scope>
    <source>
        <strain evidence="14">CCMP443</strain>
    </source>
</reference>
<accession>A0A7S0W2B0</accession>
<dbReference type="InterPro" id="IPR012171">
    <property type="entry name" value="Fatty_acid_desaturase"/>
</dbReference>
<evidence type="ECO:0000259" key="13">
    <source>
        <dbReference type="PROSITE" id="PS50255"/>
    </source>
</evidence>
<evidence type="ECO:0000256" key="3">
    <source>
        <dbReference type="ARBA" id="ARBA00009295"/>
    </source>
</evidence>
<dbReference type="GO" id="GO:0006629">
    <property type="term" value="P:lipid metabolic process"/>
    <property type="evidence" value="ECO:0007669"/>
    <property type="project" value="UniProtKB-KW"/>
</dbReference>
<dbReference type="PIRSF" id="PIRSF015921">
    <property type="entry name" value="FA_sphinglp_des"/>
    <property type="match status" value="1"/>
</dbReference>
<dbReference type="InterPro" id="IPR005804">
    <property type="entry name" value="FA_desaturase_dom"/>
</dbReference>
<protein>
    <recommendedName>
        <fullName evidence="13">Cytochrome b5 heme-binding domain-containing protein</fullName>
    </recommendedName>
</protein>
<evidence type="ECO:0000313" key="14">
    <source>
        <dbReference type="EMBL" id="CAD8798648.1"/>
    </source>
</evidence>
<comment type="subcellular location">
    <subcellularLocation>
        <location evidence="1">Membrane</location>
        <topology evidence="1">Multi-pass membrane protein</topology>
    </subcellularLocation>
</comment>
<feature type="transmembrane region" description="Helical" evidence="12">
    <location>
        <begin position="205"/>
        <end position="223"/>
    </location>
</feature>
<dbReference type="PANTHER" id="PTHR19353:SF30">
    <property type="entry name" value="DELTA 8-(E)-SPHINGOLIPID DESATURASE"/>
    <property type="match status" value="1"/>
</dbReference>
<evidence type="ECO:0000256" key="10">
    <source>
        <dbReference type="ARBA" id="ARBA00023098"/>
    </source>
</evidence>
<comment type="similarity">
    <text evidence="3">Belongs to the fatty acid desaturase type 1 family.</text>
</comment>
<evidence type="ECO:0000256" key="2">
    <source>
        <dbReference type="ARBA" id="ARBA00005189"/>
    </source>
</evidence>